<evidence type="ECO:0000313" key="6">
    <source>
        <dbReference type="EMBL" id="KAL1553590.1"/>
    </source>
</evidence>
<proteinExistence type="predicted"/>
<dbReference type="InterPro" id="IPR011598">
    <property type="entry name" value="bHLH_dom"/>
</dbReference>
<sequence length="268" mass="29891">MEDSGRTSSKPSFLQMNSSNLEIFNNMASFEGFNVITNNGLDRGTISLSNQEFSDHHHQHQQTQLPLSYHDQILRSIGPNGPVFNPMMAHFFPPGLGCDSNMNVGMNSSPSISDAGFLALDRVDKAQNYGKKRKRVNERETQTPKEVVHVRAKRGQATDSHSLAERLRREKINEKLRCLQDLVPGCYKTMGMAVMLDVIINYVRSLQNQIDFLSMKLSAASLFYDFNSIEAEAMEEALHGGTAYEGAEAIGEGYGGMSQFHNAPNWPL</sequence>
<dbReference type="PANTHER" id="PTHR12565">
    <property type="entry name" value="STEROL REGULATORY ELEMENT-BINDING PROTEIN"/>
    <property type="match status" value="1"/>
</dbReference>
<reference evidence="6 7" key="1">
    <citation type="submission" date="2024-06" db="EMBL/GenBank/DDBJ databases">
        <title>A chromosome level genome sequence of Diviner's sage (Salvia divinorum).</title>
        <authorList>
            <person name="Ford S.A."/>
            <person name="Ro D.-K."/>
            <person name="Ness R.W."/>
            <person name="Phillips M.A."/>
        </authorList>
    </citation>
    <scope>NUCLEOTIDE SEQUENCE [LARGE SCALE GENOMIC DNA]</scope>
    <source>
        <strain evidence="6">SAF-2024a</strain>
        <tissue evidence="6">Leaf</tissue>
    </source>
</reference>
<keyword evidence="2" id="KW-0805">Transcription regulation</keyword>
<feature type="domain" description="BHLH" evidence="5">
    <location>
        <begin position="156"/>
        <end position="206"/>
    </location>
</feature>
<dbReference type="Gene3D" id="4.10.280.10">
    <property type="entry name" value="Helix-loop-helix DNA-binding domain"/>
    <property type="match status" value="1"/>
</dbReference>
<dbReference type="InterPro" id="IPR036638">
    <property type="entry name" value="HLH_DNA-bd_sf"/>
</dbReference>
<keyword evidence="7" id="KW-1185">Reference proteome</keyword>
<dbReference type="AlphaFoldDB" id="A0ABD1HAW8"/>
<comment type="subcellular location">
    <subcellularLocation>
        <location evidence="1">Nucleus</location>
    </subcellularLocation>
</comment>
<evidence type="ECO:0000313" key="7">
    <source>
        <dbReference type="Proteomes" id="UP001567538"/>
    </source>
</evidence>
<dbReference type="EMBL" id="JBEAFC010000006">
    <property type="protein sequence ID" value="KAL1553590.1"/>
    <property type="molecule type" value="Genomic_DNA"/>
</dbReference>
<evidence type="ECO:0000256" key="1">
    <source>
        <dbReference type="ARBA" id="ARBA00004123"/>
    </source>
</evidence>
<dbReference type="PROSITE" id="PS50888">
    <property type="entry name" value="BHLH"/>
    <property type="match status" value="1"/>
</dbReference>
<dbReference type="CDD" id="cd18919">
    <property type="entry name" value="bHLH_AtBPE_like"/>
    <property type="match status" value="1"/>
</dbReference>
<accession>A0ABD1HAW8</accession>
<organism evidence="6 7">
    <name type="scientific">Salvia divinorum</name>
    <name type="common">Maria pastora</name>
    <name type="synonym">Diviner's sage</name>
    <dbReference type="NCBI Taxonomy" id="28513"/>
    <lineage>
        <taxon>Eukaryota</taxon>
        <taxon>Viridiplantae</taxon>
        <taxon>Streptophyta</taxon>
        <taxon>Embryophyta</taxon>
        <taxon>Tracheophyta</taxon>
        <taxon>Spermatophyta</taxon>
        <taxon>Magnoliopsida</taxon>
        <taxon>eudicotyledons</taxon>
        <taxon>Gunneridae</taxon>
        <taxon>Pentapetalae</taxon>
        <taxon>asterids</taxon>
        <taxon>lamiids</taxon>
        <taxon>Lamiales</taxon>
        <taxon>Lamiaceae</taxon>
        <taxon>Nepetoideae</taxon>
        <taxon>Mentheae</taxon>
        <taxon>Salviinae</taxon>
        <taxon>Salvia</taxon>
        <taxon>Salvia subgen. Calosphace</taxon>
    </lineage>
</organism>
<dbReference type="Pfam" id="PF00010">
    <property type="entry name" value="HLH"/>
    <property type="match status" value="1"/>
</dbReference>
<comment type="caution">
    <text evidence="6">The sequence shown here is derived from an EMBL/GenBank/DDBJ whole genome shotgun (WGS) entry which is preliminary data.</text>
</comment>
<protein>
    <submittedName>
        <fullName evidence="6">Transcription factor bHLH75-like</fullName>
    </submittedName>
</protein>
<dbReference type="Proteomes" id="UP001567538">
    <property type="component" value="Unassembled WGS sequence"/>
</dbReference>
<keyword evidence="3" id="KW-0804">Transcription</keyword>
<evidence type="ECO:0000256" key="4">
    <source>
        <dbReference type="ARBA" id="ARBA00023242"/>
    </source>
</evidence>
<dbReference type="PANTHER" id="PTHR12565:SF367">
    <property type="entry name" value="TRANSCRIPTION FACTOR BHLH75"/>
    <property type="match status" value="1"/>
</dbReference>
<dbReference type="SUPFAM" id="SSF47459">
    <property type="entry name" value="HLH, helix-loop-helix DNA-binding domain"/>
    <property type="match status" value="1"/>
</dbReference>
<name>A0ABD1HAW8_SALDI</name>
<evidence type="ECO:0000256" key="3">
    <source>
        <dbReference type="ARBA" id="ARBA00023163"/>
    </source>
</evidence>
<dbReference type="InterPro" id="IPR024097">
    <property type="entry name" value="bHLH_ZIP_TF"/>
</dbReference>
<evidence type="ECO:0000256" key="2">
    <source>
        <dbReference type="ARBA" id="ARBA00023015"/>
    </source>
</evidence>
<gene>
    <name evidence="6" type="ORF">AAHA92_14247</name>
</gene>
<dbReference type="SMART" id="SM00353">
    <property type="entry name" value="HLH"/>
    <property type="match status" value="1"/>
</dbReference>
<evidence type="ECO:0000259" key="5">
    <source>
        <dbReference type="PROSITE" id="PS50888"/>
    </source>
</evidence>
<keyword evidence="4" id="KW-0539">Nucleus</keyword>
<dbReference type="FunFam" id="4.10.280.10:FF:000100">
    <property type="entry name" value="Transcription factor BEE 3"/>
    <property type="match status" value="1"/>
</dbReference>
<dbReference type="GO" id="GO:0005634">
    <property type="term" value="C:nucleus"/>
    <property type="evidence" value="ECO:0007669"/>
    <property type="project" value="UniProtKB-SubCell"/>
</dbReference>
<dbReference type="GO" id="GO:0006355">
    <property type="term" value="P:regulation of DNA-templated transcription"/>
    <property type="evidence" value="ECO:0007669"/>
    <property type="project" value="UniProtKB-ARBA"/>
</dbReference>